<comment type="caution">
    <text evidence="1">The sequence shown here is derived from an EMBL/GenBank/DDBJ whole genome shotgun (WGS) entry which is preliminary data.</text>
</comment>
<dbReference type="AlphaFoldDB" id="A0A3R9P709"/>
<evidence type="ECO:0000313" key="1">
    <source>
        <dbReference type="EMBL" id="RSL32638.1"/>
    </source>
</evidence>
<evidence type="ECO:0000313" key="2">
    <source>
        <dbReference type="Proteomes" id="UP000275076"/>
    </source>
</evidence>
<name>A0A3R9P709_9BACI</name>
<dbReference type="RefSeq" id="WP_125556558.1">
    <property type="nucleotide sequence ID" value="NZ_RBVX01000013.1"/>
</dbReference>
<keyword evidence="2" id="KW-1185">Reference proteome</keyword>
<gene>
    <name evidence="1" type="ORF">D7Z54_14400</name>
</gene>
<accession>A0A3R9P709</accession>
<dbReference type="EMBL" id="RBVX01000013">
    <property type="protein sequence ID" value="RSL32638.1"/>
    <property type="molecule type" value="Genomic_DNA"/>
</dbReference>
<protein>
    <submittedName>
        <fullName evidence="1">Uncharacterized protein</fullName>
    </submittedName>
</protein>
<dbReference type="OrthoDB" id="9797501at2"/>
<proteinExistence type="predicted"/>
<sequence length="70" mass="8056">MKGWEKIGQLGQKVFSATHHKHLASMGASEKKNYALDQVKEVKANNEEKCIDVRFKNGELFKYTPHGTWH</sequence>
<reference evidence="1 2" key="1">
    <citation type="submission" date="2018-10" db="EMBL/GenBank/DDBJ databases">
        <title>Draft genome sequence of Bacillus salarius IM0101, isolated from a hypersaline soil in Inner Mongolia, China.</title>
        <authorList>
            <person name="Yamprayoonswat W."/>
            <person name="Boonvisut S."/>
            <person name="Jumpathong W."/>
            <person name="Sittihan S."/>
            <person name="Ruangsuj P."/>
            <person name="Wanthongcharoen S."/>
            <person name="Thongpramul N."/>
            <person name="Pimmason S."/>
            <person name="Yu B."/>
            <person name="Yasawong M."/>
        </authorList>
    </citation>
    <scope>NUCLEOTIDE SEQUENCE [LARGE SCALE GENOMIC DNA]</scope>
    <source>
        <strain evidence="1 2">IM0101</strain>
    </source>
</reference>
<dbReference type="Proteomes" id="UP000275076">
    <property type="component" value="Unassembled WGS sequence"/>
</dbReference>
<organism evidence="1 2">
    <name type="scientific">Salibacterium salarium</name>
    <dbReference type="NCBI Taxonomy" id="284579"/>
    <lineage>
        <taxon>Bacteria</taxon>
        <taxon>Bacillati</taxon>
        <taxon>Bacillota</taxon>
        <taxon>Bacilli</taxon>
        <taxon>Bacillales</taxon>
        <taxon>Bacillaceae</taxon>
    </lineage>
</organism>